<feature type="non-terminal residue" evidence="1">
    <location>
        <position position="81"/>
    </location>
</feature>
<evidence type="ECO:0000313" key="2">
    <source>
        <dbReference type="Proteomes" id="UP000308600"/>
    </source>
</evidence>
<sequence length="81" mass="8693">MTTIPAPSSSSIETTSSTTTRHPRSLLSPTSNPGQSQRLLSNLTSATIRPASSTSHFHWLEHPVFFGRGVSASPYQQGVLL</sequence>
<evidence type="ECO:0000313" key="1">
    <source>
        <dbReference type="EMBL" id="TFK69363.1"/>
    </source>
</evidence>
<proteinExistence type="predicted"/>
<organism evidence="1 2">
    <name type="scientific">Pluteus cervinus</name>
    <dbReference type="NCBI Taxonomy" id="181527"/>
    <lineage>
        <taxon>Eukaryota</taxon>
        <taxon>Fungi</taxon>
        <taxon>Dikarya</taxon>
        <taxon>Basidiomycota</taxon>
        <taxon>Agaricomycotina</taxon>
        <taxon>Agaricomycetes</taxon>
        <taxon>Agaricomycetidae</taxon>
        <taxon>Agaricales</taxon>
        <taxon>Pluteineae</taxon>
        <taxon>Pluteaceae</taxon>
        <taxon>Pluteus</taxon>
    </lineage>
</organism>
<gene>
    <name evidence="1" type="ORF">BDN72DRAFT_840454</name>
</gene>
<keyword evidence="2" id="KW-1185">Reference proteome</keyword>
<dbReference type="Proteomes" id="UP000308600">
    <property type="component" value="Unassembled WGS sequence"/>
</dbReference>
<protein>
    <submittedName>
        <fullName evidence="1">Uncharacterized protein</fullName>
    </submittedName>
</protein>
<dbReference type="EMBL" id="ML208332">
    <property type="protein sequence ID" value="TFK69363.1"/>
    <property type="molecule type" value="Genomic_DNA"/>
</dbReference>
<name>A0ACD3AUL5_9AGAR</name>
<reference evidence="1 2" key="1">
    <citation type="journal article" date="2019" name="Nat. Ecol. Evol.">
        <title>Megaphylogeny resolves global patterns of mushroom evolution.</title>
        <authorList>
            <person name="Varga T."/>
            <person name="Krizsan K."/>
            <person name="Foldi C."/>
            <person name="Dima B."/>
            <person name="Sanchez-Garcia M."/>
            <person name="Sanchez-Ramirez S."/>
            <person name="Szollosi G.J."/>
            <person name="Szarkandi J.G."/>
            <person name="Papp V."/>
            <person name="Albert L."/>
            <person name="Andreopoulos W."/>
            <person name="Angelini C."/>
            <person name="Antonin V."/>
            <person name="Barry K.W."/>
            <person name="Bougher N.L."/>
            <person name="Buchanan P."/>
            <person name="Buyck B."/>
            <person name="Bense V."/>
            <person name="Catcheside P."/>
            <person name="Chovatia M."/>
            <person name="Cooper J."/>
            <person name="Damon W."/>
            <person name="Desjardin D."/>
            <person name="Finy P."/>
            <person name="Geml J."/>
            <person name="Haridas S."/>
            <person name="Hughes K."/>
            <person name="Justo A."/>
            <person name="Karasinski D."/>
            <person name="Kautmanova I."/>
            <person name="Kiss B."/>
            <person name="Kocsube S."/>
            <person name="Kotiranta H."/>
            <person name="LaButti K.M."/>
            <person name="Lechner B.E."/>
            <person name="Liimatainen K."/>
            <person name="Lipzen A."/>
            <person name="Lukacs Z."/>
            <person name="Mihaltcheva S."/>
            <person name="Morgado L.N."/>
            <person name="Niskanen T."/>
            <person name="Noordeloos M.E."/>
            <person name="Ohm R.A."/>
            <person name="Ortiz-Santana B."/>
            <person name="Ovrebo C."/>
            <person name="Racz N."/>
            <person name="Riley R."/>
            <person name="Savchenko A."/>
            <person name="Shiryaev A."/>
            <person name="Soop K."/>
            <person name="Spirin V."/>
            <person name="Szebenyi C."/>
            <person name="Tomsovsky M."/>
            <person name="Tulloss R.E."/>
            <person name="Uehling J."/>
            <person name="Grigoriev I.V."/>
            <person name="Vagvolgyi C."/>
            <person name="Papp T."/>
            <person name="Martin F.M."/>
            <person name="Miettinen O."/>
            <person name="Hibbett D.S."/>
            <person name="Nagy L.G."/>
        </authorList>
    </citation>
    <scope>NUCLEOTIDE SEQUENCE [LARGE SCALE GENOMIC DNA]</scope>
    <source>
        <strain evidence="1 2">NL-1719</strain>
    </source>
</reference>
<accession>A0ACD3AUL5</accession>